<dbReference type="Pfam" id="PF12791">
    <property type="entry name" value="RsgI_N"/>
    <property type="match status" value="1"/>
</dbReference>
<feature type="transmembrane region" description="Helical" evidence="7">
    <location>
        <begin position="63"/>
        <end position="80"/>
    </location>
</feature>
<feature type="compositionally biased region" description="Basic and acidic residues" evidence="6">
    <location>
        <begin position="357"/>
        <end position="373"/>
    </location>
</feature>
<dbReference type="EMBL" id="FNBG01000007">
    <property type="protein sequence ID" value="SDF22277.1"/>
    <property type="molecule type" value="Genomic_DNA"/>
</dbReference>
<dbReference type="STRING" id="670482.SAMN04488542_10794"/>
<dbReference type="InterPro" id="IPR055431">
    <property type="entry name" value="RsgI_M"/>
</dbReference>
<feature type="compositionally biased region" description="Basic and acidic residues" evidence="6">
    <location>
        <begin position="283"/>
        <end position="301"/>
    </location>
</feature>
<feature type="region of interest" description="Disordered" evidence="6">
    <location>
        <begin position="251"/>
        <end position="401"/>
    </location>
</feature>
<feature type="compositionally biased region" description="Basic and acidic residues" evidence="6">
    <location>
        <begin position="264"/>
        <end position="276"/>
    </location>
</feature>
<feature type="compositionally biased region" description="Basic and acidic residues" evidence="6">
    <location>
        <begin position="321"/>
        <end position="339"/>
    </location>
</feature>
<dbReference type="PROSITE" id="PS51849">
    <property type="entry name" value="RSGI_N"/>
    <property type="match status" value="1"/>
</dbReference>
<sequence length="401" mass="44743">MHGIVMKITEQCIVVLCEDGKFRNIPHLADMPKLGDRIPIVATADVDSIPVRKKYASRWFRQAWWLAASILLLIGAVFWWNPFTGNASTLVALDINPSMELYVKQDGRIEKIKPLNDDAKKLLSEREFIGQDIYEAVHIILGEAKKQGYLNADEGKNLIMLSTMDLSSTPFQLNKEKIDTAEEGYELEWFEADQSLKDKAEKAELSLNKYIVYEKAKEQGIELNIEELRAHSILSTLNGVGVEPQRLFTGAEDDIIEPKPQIDSSKEKQIKVKDGEQAGSGSGKEKDTQKQTTQKEKEKENQQQGQTTSQDKKQPSNITKNRGDSSQKQEPKEPAKEPAKNGATDGTKKGSSLNNKDNSEPGKGENRPDEGKKAKNNVSGENKPGNTNPDKNREESGHKGQ</sequence>
<keyword evidence="4 7" id="KW-1133">Transmembrane helix</keyword>
<feature type="compositionally biased region" description="Basic and acidic residues" evidence="6">
    <location>
        <begin position="390"/>
        <end position="401"/>
    </location>
</feature>
<evidence type="ECO:0000256" key="1">
    <source>
        <dbReference type="ARBA" id="ARBA00004162"/>
    </source>
</evidence>
<name>A0A1G7JBC8_9BACL</name>
<evidence type="ECO:0000256" key="6">
    <source>
        <dbReference type="SAM" id="MobiDB-lite"/>
    </source>
</evidence>
<keyword evidence="2" id="KW-1003">Cell membrane</keyword>
<dbReference type="InterPro" id="IPR024449">
    <property type="entry name" value="Anti-sigma_RsgI_N"/>
</dbReference>
<keyword evidence="10" id="KW-1185">Reference proteome</keyword>
<accession>A0A1G7JBC8</accession>
<organism evidence="9 10">
    <name type="scientific">Fontibacillus panacisegetis</name>
    <dbReference type="NCBI Taxonomy" id="670482"/>
    <lineage>
        <taxon>Bacteria</taxon>
        <taxon>Bacillati</taxon>
        <taxon>Bacillota</taxon>
        <taxon>Bacilli</taxon>
        <taxon>Bacillales</taxon>
        <taxon>Paenibacillaceae</taxon>
        <taxon>Fontibacillus</taxon>
    </lineage>
</organism>
<evidence type="ECO:0000256" key="5">
    <source>
        <dbReference type="ARBA" id="ARBA00023136"/>
    </source>
</evidence>
<feature type="compositionally biased region" description="Polar residues" evidence="6">
    <location>
        <begin position="376"/>
        <end position="389"/>
    </location>
</feature>
<dbReference type="AlphaFoldDB" id="A0A1G7JBC8"/>
<evidence type="ECO:0000256" key="7">
    <source>
        <dbReference type="SAM" id="Phobius"/>
    </source>
</evidence>
<evidence type="ECO:0000313" key="9">
    <source>
        <dbReference type="EMBL" id="SDF22277.1"/>
    </source>
</evidence>
<dbReference type="GO" id="GO:0005886">
    <property type="term" value="C:plasma membrane"/>
    <property type="evidence" value="ECO:0007669"/>
    <property type="project" value="UniProtKB-SubCell"/>
</dbReference>
<comment type="subcellular location">
    <subcellularLocation>
        <location evidence="1">Cell membrane</location>
        <topology evidence="1">Single-pass membrane protein</topology>
    </subcellularLocation>
</comment>
<evidence type="ECO:0000256" key="2">
    <source>
        <dbReference type="ARBA" id="ARBA00022475"/>
    </source>
</evidence>
<gene>
    <name evidence="9" type="ORF">SAMN04488542_10794</name>
</gene>
<evidence type="ECO:0000256" key="3">
    <source>
        <dbReference type="ARBA" id="ARBA00022692"/>
    </source>
</evidence>
<reference evidence="9 10" key="1">
    <citation type="submission" date="2016-10" db="EMBL/GenBank/DDBJ databases">
        <authorList>
            <person name="de Groot N.N."/>
        </authorList>
    </citation>
    <scope>NUCLEOTIDE SEQUENCE [LARGE SCALE GENOMIC DNA]</scope>
    <source>
        <strain evidence="9 10">DSM 28129</strain>
    </source>
</reference>
<keyword evidence="5 7" id="KW-0472">Membrane</keyword>
<dbReference type="Pfam" id="PF23750">
    <property type="entry name" value="RsgI_M"/>
    <property type="match status" value="1"/>
</dbReference>
<evidence type="ECO:0000259" key="8">
    <source>
        <dbReference type="PROSITE" id="PS51849"/>
    </source>
</evidence>
<feature type="domain" description="RsgI N-terminal anti-sigma" evidence="8">
    <location>
        <begin position="1"/>
        <end position="49"/>
    </location>
</feature>
<dbReference type="Proteomes" id="UP000198972">
    <property type="component" value="Unassembled WGS sequence"/>
</dbReference>
<proteinExistence type="predicted"/>
<protein>
    <recommendedName>
        <fullName evidence="8">RsgI N-terminal anti-sigma domain-containing protein</fullName>
    </recommendedName>
</protein>
<evidence type="ECO:0000313" key="10">
    <source>
        <dbReference type="Proteomes" id="UP000198972"/>
    </source>
</evidence>
<evidence type="ECO:0000256" key="4">
    <source>
        <dbReference type="ARBA" id="ARBA00022989"/>
    </source>
</evidence>
<keyword evidence="3 7" id="KW-0812">Transmembrane</keyword>